<dbReference type="OrthoDB" id="19944at2759"/>
<dbReference type="GO" id="GO:0005096">
    <property type="term" value="F:GTPase activator activity"/>
    <property type="evidence" value="ECO:0007669"/>
    <property type="project" value="TreeGrafter"/>
</dbReference>
<dbReference type="GO" id="GO:0019905">
    <property type="term" value="F:syntaxin binding"/>
    <property type="evidence" value="ECO:0007669"/>
    <property type="project" value="TreeGrafter"/>
</dbReference>
<dbReference type="GO" id="GO:0005737">
    <property type="term" value="C:cytoplasm"/>
    <property type="evidence" value="ECO:0007669"/>
    <property type="project" value="TreeGrafter"/>
</dbReference>
<dbReference type="Gene3D" id="2.130.10.10">
    <property type="entry name" value="YVTN repeat-like/Quinoprotein amine dehydrogenase"/>
    <property type="match status" value="1"/>
</dbReference>
<gene>
    <name evidence="6" type="ORF">BD311DRAFT_746076</name>
</gene>
<evidence type="ECO:0000256" key="2">
    <source>
        <dbReference type="ARBA" id="ARBA00022483"/>
    </source>
</evidence>
<reference evidence="6" key="1">
    <citation type="submission" date="2019-01" db="EMBL/GenBank/DDBJ databases">
        <title>Draft genome sequences of three monokaryotic isolates of the white-rot basidiomycete fungus Dichomitus squalens.</title>
        <authorList>
            <consortium name="DOE Joint Genome Institute"/>
            <person name="Lopez S.C."/>
            <person name="Andreopoulos B."/>
            <person name="Pangilinan J."/>
            <person name="Lipzen A."/>
            <person name="Riley R."/>
            <person name="Ahrendt S."/>
            <person name="Ng V."/>
            <person name="Barry K."/>
            <person name="Daum C."/>
            <person name="Grigoriev I.V."/>
            <person name="Hilden K.S."/>
            <person name="Makela M.R."/>
            <person name="de Vries R.P."/>
        </authorList>
    </citation>
    <scope>NUCLEOTIDE SEQUENCE [LARGE SCALE GENOMIC DNA]</scope>
    <source>
        <strain evidence="6">OM18370.1</strain>
    </source>
</reference>
<feature type="repeat" description="WD" evidence="3">
    <location>
        <begin position="57"/>
        <end position="98"/>
    </location>
</feature>
<evidence type="ECO:0000259" key="5">
    <source>
        <dbReference type="Pfam" id="PF08596"/>
    </source>
</evidence>
<dbReference type="Pfam" id="PF08596">
    <property type="entry name" value="Lgl_C"/>
    <property type="match status" value="1"/>
</dbReference>
<keyword evidence="3" id="KW-0853">WD repeat</keyword>
<dbReference type="AlphaFoldDB" id="A0A4Q9N2K0"/>
<proteinExistence type="inferred from homology"/>
<dbReference type="EMBL" id="ML143388">
    <property type="protein sequence ID" value="TBU34395.1"/>
    <property type="molecule type" value="Genomic_DNA"/>
</dbReference>
<evidence type="ECO:0000256" key="1">
    <source>
        <dbReference type="ARBA" id="ARBA00008070"/>
    </source>
</evidence>
<dbReference type="InterPro" id="IPR013905">
    <property type="entry name" value="Lgl_C_dom"/>
</dbReference>
<feature type="compositionally biased region" description="Polar residues" evidence="4">
    <location>
        <begin position="883"/>
        <end position="899"/>
    </location>
</feature>
<feature type="domain" description="Lethal giant larvae (Lgl)-like C-terminal" evidence="5">
    <location>
        <begin position="458"/>
        <end position="868"/>
    </location>
</feature>
<sequence>MIIDIVIHPRDLNLLFVAYEGGIIVADLREQKPVRTFELTLSPGAPGGTGYHSKDILLPRRSQVTALAIHPSGHLLAVGYADGTIGFWSLEDEDKPLLLRSIDSPDTEDLSLVDTAVLESVMSAANQHPPEPPREPIFKLAWSGFPNSSDPRGGDTVLTVLGGSTIDATPGVTTLLLHPLQPPAPPTAASPKAQSFTQGLHPDVRAAMCDSLRVKNAHTYNASGPVQDFLLFPRLTPHFSGTYDPSAILLVSDSDAPEARVCEAFDFPPPEFVESGPPETPSELKDDPTQGYPEDGTEPDYGLAKELAKTLQSMSLSDDPWPARLPPYLWSAIGEYLVKVDKHAYETLVRDKHGSIEGEVPFPMRGGMAWSEDADGLMKYTKQQPHRILISRLRDLSIRFSDVSSQLLVSNGQDTPLASSLPSPIPPLTIELAPILIDRSLGLSAATDYDLRSNKDRVDAVYFAPESLECATILRSQAVVLHRLDIPADDTTFTQKILEDEELVSLSHLRVRKGLRYRPVFAVRPDARRGPVTACALSDVGFLAVAYTSGQLLIIDLRGPRVILRSDSHAHGGGSFLHRHAEHEPILSLTWTCCALATDPEVRIRLIGTTASSQTFIYTLEHKAPSTWIVEHPPAVVEGSARPVSGGSVVLDAKSGARRPANRTGLASVLQKDEAFGADPSPKYIWVCAGAKSVRTLLDVNGERIAKVEWGSKVGTIEHVEVVGRLDSCALVAYTSRGQGLIYSLPHLELIHTLELQTSALTEPPSTDDTGDYITHTAFPVPAGSSFRPLLTTEIRTLFNSRRAAPYELPLVDLTRGRGSVPAQPQPVSLGPPSVMSSVLGYIGSLTVASAGDQIDALLAGPDRPIPKPHSKLAERPRANSPEAGSTSPAQTSISAKASEMSSGVGDLYNRLGTALQERGEMLGDLQQSLDSLEQGSKNMVAQAKNLAAQQTAKRWFGF</sequence>
<feature type="region of interest" description="Disordered" evidence="4">
    <location>
        <begin position="859"/>
        <end position="899"/>
    </location>
</feature>
<dbReference type="SMART" id="SM00320">
    <property type="entry name" value="WD40"/>
    <property type="match status" value="2"/>
</dbReference>
<dbReference type="InterPro" id="IPR036322">
    <property type="entry name" value="WD40_repeat_dom_sf"/>
</dbReference>
<dbReference type="PROSITE" id="PS50082">
    <property type="entry name" value="WD_REPEATS_2"/>
    <property type="match status" value="1"/>
</dbReference>
<dbReference type="GO" id="GO:0005886">
    <property type="term" value="C:plasma membrane"/>
    <property type="evidence" value="ECO:0007669"/>
    <property type="project" value="TreeGrafter"/>
</dbReference>
<dbReference type="InterPro" id="IPR001680">
    <property type="entry name" value="WD40_rpt"/>
</dbReference>
<feature type="region of interest" description="Disordered" evidence="4">
    <location>
        <begin position="268"/>
        <end position="297"/>
    </location>
</feature>
<dbReference type="PROSITE" id="PS50294">
    <property type="entry name" value="WD_REPEATS_REGION"/>
    <property type="match status" value="1"/>
</dbReference>
<dbReference type="PANTHER" id="PTHR10241">
    <property type="entry name" value="LETHAL 2 GIANT LARVAE PROTEIN"/>
    <property type="match status" value="1"/>
</dbReference>
<dbReference type="GO" id="GO:0006887">
    <property type="term" value="P:exocytosis"/>
    <property type="evidence" value="ECO:0007669"/>
    <property type="project" value="UniProtKB-KW"/>
</dbReference>
<dbReference type="CDD" id="cd15873">
    <property type="entry name" value="R-SNARE_STXBP5_6"/>
    <property type="match status" value="1"/>
</dbReference>
<accession>A0A4Q9N2K0</accession>
<evidence type="ECO:0000256" key="4">
    <source>
        <dbReference type="SAM" id="MobiDB-lite"/>
    </source>
</evidence>
<keyword evidence="2" id="KW-0268">Exocytosis</keyword>
<dbReference type="GO" id="GO:0045159">
    <property type="term" value="F:myosin II binding"/>
    <property type="evidence" value="ECO:0007669"/>
    <property type="project" value="TreeGrafter"/>
</dbReference>
<dbReference type="InterPro" id="IPR015943">
    <property type="entry name" value="WD40/YVTN_repeat-like_dom_sf"/>
</dbReference>
<dbReference type="PANTHER" id="PTHR10241:SF25">
    <property type="entry name" value="TOMOSYN, ISOFORM C"/>
    <property type="match status" value="1"/>
</dbReference>
<organism evidence="6">
    <name type="scientific">Dichomitus squalens</name>
    <dbReference type="NCBI Taxonomy" id="114155"/>
    <lineage>
        <taxon>Eukaryota</taxon>
        <taxon>Fungi</taxon>
        <taxon>Dikarya</taxon>
        <taxon>Basidiomycota</taxon>
        <taxon>Agaricomycotina</taxon>
        <taxon>Agaricomycetes</taxon>
        <taxon>Polyporales</taxon>
        <taxon>Polyporaceae</taxon>
        <taxon>Dichomitus</taxon>
    </lineage>
</organism>
<dbReference type="InterPro" id="IPR011044">
    <property type="entry name" value="Quino_amine_DH_bsu"/>
</dbReference>
<comment type="similarity">
    <text evidence="1">Belongs to the WD repeat L(2)GL family.</text>
</comment>
<dbReference type="GO" id="GO:0006893">
    <property type="term" value="P:Golgi to plasma membrane transport"/>
    <property type="evidence" value="ECO:0007669"/>
    <property type="project" value="TreeGrafter"/>
</dbReference>
<protein>
    <submittedName>
        <fullName evidence="6">Lethal giant larvae like, C-terminal-domain-containing protein</fullName>
    </submittedName>
</protein>
<dbReference type="SUPFAM" id="SSF50969">
    <property type="entry name" value="YVTN repeat-like/Quinoprotein amine dehydrogenase"/>
    <property type="match status" value="1"/>
</dbReference>
<evidence type="ECO:0000313" key="6">
    <source>
        <dbReference type="EMBL" id="TBU34395.1"/>
    </source>
</evidence>
<evidence type="ECO:0000256" key="3">
    <source>
        <dbReference type="PROSITE-ProRule" id="PRU00221"/>
    </source>
</evidence>
<dbReference type="SUPFAM" id="SSF50978">
    <property type="entry name" value="WD40 repeat-like"/>
    <property type="match status" value="1"/>
</dbReference>
<name>A0A4Q9N2K0_9APHY</name>
<dbReference type="Proteomes" id="UP000292957">
    <property type="component" value="Unassembled WGS sequence"/>
</dbReference>